<dbReference type="Gene3D" id="2.160.20.10">
    <property type="entry name" value="Single-stranded right-handed beta-helix, Pectin lyase-like"/>
    <property type="match status" value="1"/>
</dbReference>
<dbReference type="EMBL" id="CP096983">
    <property type="protein sequence ID" value="URZ10189.1"/>
    <property type="molecule type" value="Genomic_DNA"/>
</dbReference>
<keyword evidence="4" id="KW-0675">Receptor</keyword>
<dbReference type="SUPFAM" id="SSF49265">
    <property type="entry name" value="Fibronectin type III"/>
    <property type="match status" value="3"/>
</dbReference>
<dbReference type="InterPro" id="IPR039448">
    <property type="entry name" value="Beta_helix"/>
</dbReference>
<dbReference type="InterPro" id="IPR050379">
    <property type="entry name" value="Type-I_Cytokine_Rcpt"/>
</dbReference>
<dbReference type="SUPFAM" id="SSF51126">
    <property type="entry name" value="Pectin lyase-like"/>
    <property type="match status" value="1"/>
</dbReference>
<keyword evidence="7" id="KW-1185">Reference proteome</keyword>
<dbReference type="InterPro" id="IPR013783">
    <property type="entry name" value="Ig-like_fold"/>
</dbReference>
<reference evidence="6 7" key="1">
    <citation type="submission" date="2022-04" db="EMBL/GenBank/DDBJ databases">
        <title>Genome sequence of C. roseum typestrain.</title>
        <authorList>
            <person name="Poehlein A."/>
            <person name="Schoch T."/>
            <person name="Duerre P."/>
            <person name="Daniel R."/>
        </authorList>
    </citation>
    <scope>NUCLEOTIDE SEQUENCE [LARGE SCALE GENOMIC DNA]</scope>
    <source>
        <strain evidence="6 7">DSM 7320</strain>
    </source>
</reference>
<evidence type="ECO:0000256" key="1">
    <source>
        <dbReference type="ARBA" id="ARBA00022729"/>
    </source>
</evidence>
<dbReference type="STRING" id="84029.CROST_16120"/>
<protein>
    <submittedName>
        <fullName evidence="6">Uncharacterized protein</fullName>
    </submittedName>
</protein>
<dbReference type="InterPro" id="IPR011050">
    <property type="entry name" value="Pectin_lyase_fold/virulence"/>
</dbReference>
<keyword evidence="1" id="KW-0732">Signal</keyword>
<dbReference type="AlphaFoldDB" id="A0A1S8L9G9"/>
<dbReference type="Proteomes" id="UP000190951">
    <property type="component" value="Chromosome"/>
</dbReference>
<dbReference type="PROSITE" id="PS50853">
    <property type="entry name" value="FN3"/>
    <property type="match status" value="2"/>
</dbReference>
<dbReference type="GO" id="GO:0009897">
    <property type="term" value="C:external side of plasma membrane"/>
    <property type="evidence" value="ECO:0007669"/>
    <property type="project" value="TreeGrafter"/>
</dbReference>
<dbReference type="GO" id="GO:0043235">
    <property type="term" value="C:receptor complex"/>
    <property type="evidence" value="ECO:0007669"/>
    <property type="project" value="TreeGrafter"/>
</dbReference>
<evidence type="ECO:0000256" key="2">
    <source>
        <dbReference type="ARBA" id="ARBA00022737"/>
    </source>
</evidence>
<sequence>MNKKRINQYIYILLIVVCMNNPLYSSKTIAYASDIISSNKLMLKELNDYTIDDSWTVIDTMDTASKSLDQVVNEYISGGKAKFYILDGNYEVNGSLNLNQPNIIIQGQSKENTKIIQNNINNSCINITADNVEIWSLNIDSSQGVIAVASKNSNNVKLENCIIKGSSTNPAVAFWGNAGGIDDVTDVETSNLSYGNVIEGNIIYSQLSSNEKDGVVFTKQKNGLVKNNNLNGSRIAFYLSRNSEVSYNIIENSETNGIRCAVPAYDNIISNNIIQNTLGSGICLVRNDAGITPSTYRASNINITNNSITTSRYFGIEISNLRDSNISNNTINKVDLDGIYLLYADNLNVKENDINDSGLSVVNGNMWGWNESLNSGIFIDYMVSNCILDSNKIDNEITTSLYGIKVQSGNNNINNSITNNSVLRKFLNGIVANEVGPESTIINTSTIQLEYLEVPPNIKTVATENSITVSWDTVPNSLGYEIEVCGNIIENGTSTSYDDTGLLSGINRNYRVRSKGGEWSNLIVVETLVPAPSNIVVLPGENDVKLSWDAEEEALGYEVEVDGNVVDNGTSTSYDNTGLLSGTSHNYRVRAKGGEWSNVITAETLAPPPPVIILAPSNIVVLSGENNVKLSWDAEAQALGYEVEVDGNVVDNGTSTSYDDTGLLSGTTHNYRVRVKGGEWSNVITAETLAPPPPVIILAPSNIVALPGENDVKLSWDVEEEALGYEVEVDGNVVDNGTSTSYDDTGLLSGTSHNYRVRAKGGEWSNVITSETLVLPPVIIPLAPSNIVALPGENDVKLSWDAEEEELEYEVEVDGNVIDNGTSTSYYNTGLLSGTTHNYRVRAKGGEWSNLIAVETLVPAPVIILAPSNLITSVISSQPQAILKPLVTVAETPIITLSQNSNAIVDDFSESKEIAENPNVKTGETNKTTKGKVKNKKYSEDKTKFNIINYIQQIGLIKIIIVNLIVFSSVAGIYIKFFRLSK</sequence>
<evidence type="ECO:0000256" key="3">
    <source>
        <dbReference type="ARBA" id="ARBA00023157"/>
    </source>
</evidence>
<evidence type="ECO:0000313" key="7">
    <source>
        <dbReference type="Proteomes" id="UP000190951"/>
    </source>
</evidence>
<proteinExistence type="predicted"/>
<organism evidence="6 7">
    <name type="scientific">Clostridium felsineum</name>
    <dbReference type="NCBI Taxonomy" id="36839"/>
    <lineage>
        <taxon>Bacteria</taxon>
        <taxon>Bacillati</taxon>
        <taxon>Bacillota</taxon>
        <taxon>Clostridia</taxon>
        <taxon>Eubacteriales</taxon>
        <taxon>Clostridiaceae</taxon>
        <taxon>Clostridium</taxon>
    </lineage>
</organism>
<evidence type="ECO:0000313" key="6">
    <source>
        <dbReference type="EMBL" id="URZ10189.1"/>
    </source>
</evidence>
<dbReference type="PANTHER" id="PTHR23036:SF151">
    <property type="entry name" value="FIBRONECTIN TYPE-III DOMAIN-CONTAINING PROTEIN"/>
    <property type="match status" value="1"/>
</dbReference>
<evidence type="ECO:0000256" key="5">
    <source>
        <dbReference type="ARBA" id="ARBA00023180"/>
    </source>
</evidence>
<dbReference type="GO" id="GO:0004896">
    <property type="term" value="F:cytokine receptor activity"/>
    <property type="evidence" value="ECO:0007669"/>
    <property type="project" value="TreeGrafter"/>
</dbReference>
<dbReference type="Pfam" id="PF13229">
    <property type="entry name" value="Beta_helix"/>
    <property type="match status" value="2"/>
</dbReference>
<dbReference type="CDD" id="cd00063">
    <property type="entry name" value="FN3"/>
    <property type="match status" value="4"/>
</dbReference>
<dbReference type="InterPro" id="IPR006626">
    <property type="entry name" value="PbH1"/>
</dbReference>
<dbReference type="InterPro" id="IPR012334">
    <property type="entry name" value="Pectin_lyas_fold"/>
</dbReference>
<dbReference type="GO" id="GO:0019955">
    <property type="term" value="F:cytokine binding"/>
    <property type="evidence" value="ECO:0007669"/>
    <property type="project" value="TreeGrafter"/>
</dbReference>
<accession>A0A1S8L9G9</accession>
<dbReference type="KEGG" id="crw:CROST_008970"/>
<keyword evidence="2" id="KW-0677">Repeat</keyword>
<dbReference type="Gene3D" id="2.60.40.10">
    <property type="entry name" value="Immunoglobulins"/>
    <property type="match status" value="5"/>
</dbReference>
<dbReference type="PANTHER" id="PTHR23036">
    <property type="entry name" value="CYTOKINE RECEPTOR"/>
    <property type="match status" value="1"/>
</dbReference>
<gene>
    <name evidence="6" type="ORF">CROST_008970</name>
</gene>
<dbReference type="SMART" id="SM00710">
    <property type="entry name" value="PbH1"/>
    <property type="match status" value="12"/>
</dbReference>
<evidence type="ECO:0000256" key="4">
    <source>
        <dbReference type="ARBA" id="ARBA00023170"/>
    </source>
</evidence>
<keyword evidence="5" id="KW-0325">Glycoprotein</keyword>
<name>A0A1S8L9G9_9CLOT</name>
<dbReference type="RefSeq" id="WP_077850567.1">
    <property type="nucleotide sequence ID" value="NZ_CP096983.1"/>
</dbReference>
<keyword evidence="3" id="KW-1015">Disulfide bond</keyword>
<dbReference type="InterPro" id="IPR003961">
    <property type="entry name" value="FN3_dom"/>
</dbReference>
<dbReference type="InterPro" id="IPR036116">
    <property type="entry name" value="FN3_sf"/>
</dbReference>
<dbReference type="SMART" id="SM00060">
    <property type="entry name" value="FN3"/>
    <property type="match status" value="5"/>
</dbReference>